<proteinExistence type="predicted"/>
<dbReference type="Proteomes" id="UP000062973">
    <property type="component" value="Chromosome"/>
</dbReference>
<evidence type="ECO:0000259" key="2">
    <source>
        <dbReference type="Pfam" id="PF11887"/>
    </source>
</evidence>
<sequence length="346" mass="36538">MKSLVGPVTKLSIFVVFTVLSTLLLAATIANITFQPSNSYHAVFSDVTSLNVGDDVRVSGVRVGQVDAIEVGGDNENVARVDFSVDAGRKLPRSIQAVLKYRNLVGQRYIALEQQPGDAGGVLNPGDTIPLRQTKPALNLTQLFNGFKPLFQALSPDDVNKLSYELIQVLQGEGGTINSLLRHTTELASTIAGKDQAIGQVIDNLNTVLDTVNGRGDELSGLVGTLQELVTGLAADREPIGESVSALAELSATTSGFLAEAREPLKQDIAGLGALAANLNRGSSLVEQFLNNLPRNVETITPTASYGSWFNFYLCAAVGNVGVQSLGLNVPVLPVPLAQTPSRCTS</sequence>
<name>A0A076N819_AMYME</name>
<dbReference type="InterPro" id="IPR024516">
    <property type="entry name" value="Mce_C"/>
</dbReference>
<organism evidence="3 4">
    <name type="scientific">Amycolatopsis methanolica 239</name>
    <dbReference type="NCBI Taxonomy" id="1068978"/>
    <lineage>
        <taxon>Bacteria</taxon>
        <taxon>Bacillati</taxon>
        <taxon>Actinomycetota</taxon>
        <taxon>Actinomycetes</taxon>
        <taxon>Pseudonocardiales</taxon>
        <taxon>Pseudonocardiaceae</taxon>
        <taxon>Amycolatopsis</taxon>
        <taxon>Amycolatopsis methanolica group</taxon>
    </lineage>
</organism>
<gene>
    <name evidence="3" type="primary">mce5B</name>
    <name evidence="3" type="ORF">AMETH_6080</name>
</gene>
<dbReference type="PANTHER" id="PTHR33371:SF17">
    <property type="entry name" value="MCE-FAMILY PROTEIN MCE1B"/>
    <property type="match status" value="1"/>
</dbReference>
<keyword evidence="4" id="KW-1185">Reference proteome</keyword>
<feature type="domain" description="Mce/MlaD" evidence="1">
    <location>
        <begin position="37"/>
        <end position="114"/>
    </location>
</feature>
<dbReference type="AlphaFoldDB" id="A0A076N819"/>
<dbReference type="HOGENOM" id="CLU_026704_1_0_11"/>
<dbReference type="KEGG" id="amq:AMETH_6080"/>
<dbReference type="InterPro" id="IPR052336">
    <property type="entry name" value="MlaD_Phospholipid_Transporter"/>
</dbReference>
<dbReference type="GO" id="GO:0005576">
    <property type="term" value="C:extracellular region"/>
    <property type="evidence" value="ECO:0007669"/>
    <property type="project" value="TreeGrafter"/>
</dbReference>
<reference evidence="3 4" key="1">
    <citation type="submission" date="2014-07" db="EMBL/GenBank/DDBJ databases">
        <title>Whole Genome Sequence of the Amycolatopsis methanolica 239.</title>
        <authorList>
            <person name="Tang B."/>
        </authorList>
    </citation>
    <scope>NUCLEOTIDE SEQUENCE [LARGE SCALE GENOMIC DNA]</scope>
    <source>
        <strain evidence="3 4">239</strain>
    </source>
</reference>
<evidence type="ECO:0000313" key="3">
    <source>
        <dbReference type="EMBL" id="AIJ26172.1"/>
    </source>
</evidence>
<dbReference type="Pfam" id="PF11887">
    <property type="entry name" value="Mce4_CUP1"/>
    <property type="match status" value="1"/>
</dbReference>
<dbReference type="InterPro" id="IPR005693">
    <property type="entry name" value="Mce"/>
</dbReference>
<dbReference type="PATRIC" id="fig|1068978.7.peg.6532"/>
<dbReference type="eggNOG" id="COG1463">
    <property type="taxonomic scope" value="Bacteria"/>
</dbReference>
<dbReference type="InterPro" id="IPR003399">
    <property type="entry name" value="Mce/MlaD"/>
</dbReference>
<evidence type="ECO:0000259" key="1">
    <source>
        <dbReference type="Pfam" id="PF02470"/>
    </source>
</evidence>
<dbReference type="NCBIfam" id="TIGR00996">
    <property type="entry name" value="Mtu_fam_mce"/>
    <property type="match status" value="1"/>
</dbReference>
<dbReference type="Pfam" id="PF02470">
    <property type="entry name" value="MlaD"/>
    <property type="match status" value="1"/>
</dbReference>
<dbReference type="OrthoDB" id="338143at2"/>
<dbReference type="PANTHER" id="PTHR33371">
    <property type="entry name" value="INTERMEMBRANE PHOSPHOLIPID TRANSPORT SYSTEM BINDING PROTEIN MLAD-RELATED"/>
    <property type="match status" value="1"/>
</dbReference>
<dbReference type="RefSeq" id="WP_017985010.1">
    <property type="nucleotide sequence ID" value="NZ_AQUL01000001.1"/>
</dbReference>
<protein>
    <submittedName>
        <fullName evidence="3">Putative Mce family protein</fullName>
    </submittedName>
</protein>
<evidence type="ECO:0000313" key="4">
    <source>
        <dbReference type="Proteomes" id="UP000062973"/>
    </source>
</evidence>
<dbReference type="STRING" id="1068978.AMETH_6080"/>
<feature type="domain" description="Mammalian cell entry C-terminal" evidence="2">
    <location>
        <begin position="122"/>
        <end position="297"/>
    </location>
</feature>
<accession>A0A076N819</accession>
<dbReference type="EMBL" id="CP009110">
    <property type="protein sequence ID" value="AIJ26172.1"/>
    <property type="molecule type" value="Genomic_DNA"/>
</dbReference>
<dbReference type="GO" id="GO:0051701">
    <property type="term" value="P:biological process involved in interaction with host"/>
    <property type="evidence" value="ECO:0007669"/>
    <property type="project" value="TreeGrafter"/>
</dbReference>